<protein>
    <submittedName>
        <fullName evidence="2">Uncharacterized protein</fullName>
    </submittedName>
</protein>
<dbReference type="EMBL" id="JAWHQM010000075">
    <property type="protein sequence ID" value="KAK5636701.1"/>
    <property type="molecule type" value="Genomic_DNA"/>
</dbReference>
<sequence>MDSATTTSVEAATSTFLRRTEESNGFREKSNNPPKPIETEQKPFFRKYRHVAAIHSKARPSTLSHDTQASPSFVGFRNLMVIVLGMPIVPY</sequence>
<feature type="compositionally biased region" description="Basic and acidic residues" evidence="1">
    <location>
        <begin position="18"/>
        <end position="30"/>
    </location>
</feature>
<feature type="compositionally biased region" description="Low complexity" evidence="1">
    <location>
        <begin position="1"/>
        <end position="15"/>
    </location>
</feature>
<feature type="region of interest" description="Disordered" evidence="1">
    <location>
        <begin position="1"/>
        <end position="41"/>
    </location>
</feature>
<accession>A0AAN7V0J4</accession>
<reference evidence="2 3" key="1">
    <citation type="submission" date="2023-10" db="EMBL/GenBank/DDBJ databases">
        <title>Draft genome sequence of Xylaria bambusicola isolate GMP-LS, the root and basal stem rot pathogen of sugarcane in Indonesia.</title>
        <authorList>
            <person name="Selvaraj P."/>
            <person name="Muralishankar V."/>
            <person name="Muruganantham S."/>
            <person name="Sp S."/>
            <person name="Haryani S."/>
            <person name="Lau K.J.X."/>
            <person name="Naqvi N.I."/>
        </authorList>
    </citation>
    <scope>NUCLEOTIDE SEQUENCE [LARGE SCALE GENOMIC DNA]</scope>
    <source>
        <strain evidence="2">GMP-LS</strain>
    </source>
</reference>
<evidence type="ECO:0000313" key="2">
    <source>
        <dbReference type="EMBL" id="KAK5636701.1"/>
    </source>
</evidence>
<organism evidence="2 3">
    <name type="scientific">Xylaria bambusicola</name>
    <dbReference type="NCBI Taxonomy" id="326684"/>
    <lineage>
        <taxon>Eukaryota</taxon>
        <taxon>Fungi</taxon>
        <taxon>Dikarya</taxon>
        <taxon>Ascomycota</taxon>
        <taxon>Pezizomycotina</taxon>
        <taxon>Sordariomycetes</taxon>
        <taxon>Xylariomycetidae</taxon>
        <taxon>Xylariales</taxon>
        <taxon>Xylariaceae</taxon>
        <taxon>Xylaria</taxon>
    </lineage>
</organism>
<evidence type="ECO:0000313" key="3">
    <source>
        <dbReference type="Proteomes" id="UP001305414"/>
    </source>
</evidence>
<gene>
    <name evidence="2" type="ORF">RRF57_012413</name>
</gene>
<name>A0AAN7V0J4_9PEZI</name>
<dbReference type="AlphaFoldDB" id="A0AAN7V0J4"/>
<evidence type="ECO:0000256" key="1">
    <source>
        <dbReference type="SAM" id="MobiDB-lite"/>
    </source>
</evidence>
<proteinExistence type="predicted"/>
<comment type="caution">
    <text evidence="2">The sequence shown here is derived from an EMBL/GenBank/DDBJ whole genome shotgun (WGS) entry which is preliminary data.</text>
</comment>
<dbReference type="Proteomes" id="UP001305414">
    <property type="component" value="Unassembled WGS sequence"/>
</dbReference>
<keyword evidence="3" id="KW-1185">Reference proteome</keyword>